<proteinExistence type="predicted"/>
<reference evidence="1 2" key="1">
    <citation type="journal article" date="2023" name="Hortic Res">
        <title>Pangenome of water caltrop reveals structural variations and asymmetric subgenome divergence after allopolyploidization.</title>
        <authorList>
            <person name="Zhang X."/>
            <person name="Chen Y."/>
            <person name="Wang L."/>
            <person name="Yuan Y."/>
            <person name="Fang M."/>
            <person name="Shi L."/>
            <person name="Lu R."/>
            <person name="Comes H.P."/>
            <person name="Ma Y."/>
            <person name="Chen Y."/>
            <person name="Huang G."/>
            <person name="Zhou Y."/>
            <person name="Zheng Z."/>
            <person name="Qiu Y."/>
        </authorList>
    </citation>
    <scope>NUCLEOTIDE SEQUENCE [LARGE SCALE GENOMIC DNA]</scope>
    <source>
        <tissue evidence="1">Roots</tissue>
    </source>
</reference>
<evidence type="ECO:0000313" key="1">
    <source>
        <dbReference type="EMBL" id="KAK4750177.1"/>
    </source>
</evidence>
<dbReference type="AlphaFoldDB" id="A0AAN7JMR4"/>
<keyword evidence="2" id="KW-1185">Reference proteome</keyword>
<gene>
    <name evidence="1" type="ORF">SAY87_027626</name>
</gene>
<accession>A0AAN7JMR4</accession>
<dbReference type="EMBL" id="JAXIOK010000018">
    <property type="protein sequence ID" value="KAK4750177.1"/>
    <property type="molecule type" value="Genomic_DNA"/>
</dbReference>
<organism evidence="1 2">
    <name type="scientific">Trapa incisa</name>
    <dbReference type="NCBI Taxonomy" id="236973"/>
    <lineage>
        <taxon>Eukaryota</taxon>
        <taxon>Viridiplantae</taxon>
        <taxon>Streptophyta</taxon>
        <taxon>Embryophyta</taxon>
        <taxon>Tracheophyta</taxon>
        <taxon>Spermatophyta</taxon>
        <taxon>Magnoliopsida</taxon>
        <taxon>eudicotyledons</taxon>
        <taxon>Gunneridae</taxon>
        <taxon>Pentapetalae</taxon>
        <taxon>rosids</taxon>
        <taxon>malvids</taxon>
        <taxon>Myrtales</taxon>
        <taxon>Lythraceae</taxon>
        <taxon>Trapa</taxon>
    </lineage>
</organism>
<protein>
    <submittedName>
        <fullName evidence="1">Uncharacterized protein</fullName>
    </submittedName>
</protein>
<sequence length="107" mass="12549">MCQVPLLLEGPQVMLLQFKSQVQHCYIENRIESSKKMYNPLADEDNVQPHRIGRQPLLSMVSLVIEVQSLEKIINECQWRHQLRPFHSLDLISDIFNSMVFHDLSTM</sequence>
<comment type="caution">
    <text evidence="1">The sequence shown here is derived from an EMBL/GenBank/DDBJ whole genome shotgun (WGS) entry which is preliminary data.</text>
</comment>
<evidence type="ECO:0000313" key="2">
    <source>
        <dbReference type="Proteomes" id="UP001345219"/>
    </source>
</evidence>
<dbReference type="Proteomes" id="UP001345219">
    <property type="component" value="Chromosome 21"/>
</dbReference>
<name>A0AAN7JMR4_9MYRT</name>